<dbReference type="RefSeq" id="WP_173076446.1">
    <property type="nucleotide sequence ID" value="NZ_CP041345.1"/>
</dbReference>
<keyword evidence="3" id="KW-1185">Reference proteome</keyword>
<feature type="transmembrane region" description="Helical" evidence="1">
    <location>
        <begin position="309"/>
        <end position="330"/>
    </location>
</feature>
<keyword evidence="1" id="KW-1133">Transmembrane helix</keyword>
<evidence type="ECO:0000313" key="2">
    <source>
        <dbReference type="EMBL" id="QKG81060.1"/>
    </source>
</evidence>
<dbReference type="KEGG" id="ttz:FHG85_12555"/>
<feature type="transmembrane region" description="Helical" evidence="1">
    <location>
        <begin position="181"/>
        <end position="200"/>
    </location>
</feature>
<accession>A0A7D4BCP1</accession>
<dbReference type="EMBL" id="CP041345">
    <property type="protein sequence ID" value="QKG81060.1"/>
    <property type="molecule type" value="Genomic_DNA"/>
</dbReference>
<dbReference type="Pfam" id="PF19992">
    <property type="entry name" value="DUF6427"/>
    <property type="match status" value="1"/>
</dbReference>
<keyword evidence="1" id="KW-0812">Transmembrane</keyword>
<evidence type="ECO:0000256" key="1">
    <source>
        <dbReference type="SAM" id="Phobius"/>
    </source>
</evidence>
<sequence>MLLKSIQRNSFGVIFLVLIAIGLVWTNTLLGNFPTYRFLFDSFPMPLYKPISDFFGKHQLWSNLLSLFLFLISGFYLLNLNTKHIITKSRNYFPLIFFLFFSAAFIPIQRLNPGIFTLLFILLSIDHLLSIYQKQNALDNIFRAGLSIGIATLFYPSAVVVAVWAVIALLVLRAFRPREMFVLFVSFTVPWLLYMSYLFIINDDIWAPYHTLIVNLFTEQKSDVDQLLPILFFSFMAITLLVSILNVFPRLTFQKIVIRRYFSVLLYLMLIGVASFLLIPGITYDFFYIISIPTAYILSSYFNEAKSNFWNELLLWLPILGAVLIQIILII</sequence>
<dbReference type="Proteomes" id="UP000500961">
    <property type="component" value="Chromosome"/>
</dbReference>
<gene>
    <name evidence="2" type="ORF">FHG85_12555</name>
</gene>
<evidence type="ECO:0000313" key="3">
    <source>
        <dbReference type="Proteomes" id="UP000500961"/>
    </source>
</evidence>
<feature type="transmembrane region" description="Helical" evidence="1">
    <location>
        <begin position="92"/>
        <end position="108"/>
    </location>
</feature>
<proteinExistence type="predicted"/>
<keyword evidence="1" id="KW-0472">Membrane</keyword>
<dbReference type="AlphaFoldDB" id="A0A7D4BCP1"/>
<organism evidence="2 3">
    <name type="scientific">Tenuifilum thalassicum</name>
    <dbReference type="NCBI Taxonomy" id="2590900"/>
    <lineage>
        <taxon>Bacteria</taxon>
        <taxon>Pseudomonadati</taxon>
        <taxon>Bacteroidota</taxon>
        <taxon>Bacteroidia</taxon>
        <taxon>Bacteroidales</taxon>
        <taxon>Tenuifilaceae</taxon>
        <taxon>Tenuifilum</taxon>
    </lineage>
</organism>
<feature type="transmembrane region" description="Helical" evidence="1">
    <location>
        <begin position="260"/>
        <end position="279"/>
    </location>
</feature>
<name>A0A7D4BCP1_9BACT</name>
<dbReference type="InterPro" id="IPR045625">
    <property type="entry name" value="DUF6427"/>
</dbReference>
<feature type="transmembrane region" description="Helical" evidence="1">
    <location>
        <begin position="12"/>
        <end position="40"/>
    </location>
</feature>
<feature type="transmembrane region" description="Helical" evidence="1">
    <location>
        <begin position="227"/>
        <end position="248"/>
    </location>
</feature>
<feature type="transmembrane region" description="Helical" evidence="1">
    <location>
        <begin position="60"/>
        <end position="80"/>
    </location>
</feature>
<evidence type="ECO:0008006" key="4">
    <source>
        <dbReference type="Google" id="ProtNLM"/>
    </source>
</evidence>
<feature type="transmembrane region" description="Helical" evidence="1">
    <location>
        <begin position="153"/>
        <end position="175"/>
    </location>
</feature>
<protein>
    <recommendedName>
        <fullName evidence="4">Beta-carotene 15,15'-monooxygenase</fullName>
    </recommendedName>
</protein>
<feature type="transmembrane region" description="Helical" evidence="1">
    <location>
        <begin position="286"/>
        <end position="303"/>
    </location>
</feature>
<reference evidence="2 3" key="1">
    <citation type="submission" date="2019-07" db="EMBL/GenBank/DDBJ databases">
        <title>Thalassofilum flectens gen. nov., sp. nov., a novel moderate thermophilic anaerobe from a shallow sea hot spring in Kunashir Island (Russia), representing a new family in the order Bacteroidales, and proposal of Thalassofilacea fam. nov.</title>
        <authorList>
            <person name="Kochetkova T.V."/>
            <person name="Podosokorskaya O.A."/>
            <person name="Novikov A."/>
            <person name="Elcheninov A.G."/>
            <person name="Toshchakov S.V."/>
            <person name="Kublanov I.V."/>
        </authorList>
    </citation>
    <scope>NUCLEOTIDE SEQUENCE [LARGE SCALE GENOMIC DNA]</scope>
    <source>
        <strain evidence="2 3">38-H</strain>
    </source>
</reference>